<accession>A0A1C0TTW5</accession>
<sequence>MEYSHHIDIDYDRFAELFEEYIGHQLIPVAFGGKPLPVTVIEKLNTEDSSSQHIIVSLKADDISS</sequence>
<name>A0A1C0TTW5_9GAMM</name>
<dbReference type="AlphaFoldDB" id="A0A1C0TTW5"/>
<comment type="caution">
    <text evidence="1">The sequence shown here is derived from an EMBL/GenBank/DDBJ whole genome shotgun (WGS) entry which is preliminary data.</text>
</comment>
<dbReference type="EMBL" id="MAUJ01000001">
    <property type="protein sequence ID" value="OCQ22761.1"/>
    <property type="molecule type" value="Genomic_DNA"/>
</dbReference>
<proteinExistence type="predicted"/>
<evidence type="ECO:0000313" key="1">
    <source>
        <dbReference type="EMBL" id="OCQ22761.1"/>
    </source>
</evidence>
<organism evidence="1 2">
    <name type="scientific">Pseudoalteromonas luteoviolacea</name>
    <dbReference type="NCBI Taxonomy" id="43657"/>
    <lineage>
        <taxon>Bacteria</taxon>
        <taxon>Pseudomonadati</taxon>
        <taxon>Pseudomonadota</taxon>
        <taxon>Gammaproteobacteria</taxon>
        <taxon>Alteromonadales</taxon>
        <taxon>Pseudoalteromonadaceae</taxon>
        <taxon>Pseudoalteromonas</taxon>
    </lineage>
</organism>
<reference evidence="2" key="1">
    <citation type="submission" date="2016-07" db="EMBL/GenBank/DDBJ databases">
        <authorList>
            <person name="Florea S."/>
            <person name="Webb J.S."/>
            <person name="Jaromczyk J."/>
            <person name="Schardl C.L."/>
        </authorList>
    </citation>
    <scope>NUCLEOTIDE SEQUENCE [LARGE SCALE GENOMIC DNA]</scope>
    <source>
        <strain evidence="2">IPB1</strain>
    </source>
</reference>
<evidence type="ECO:0000313" key="2">
    <source>
        <dbReference type="Proteomes" id="UP000093366"/>
    </source>
</evidence>
<gene>
    <name evidence="1" type="ORF">A7985_02035</name>
</gene>
<protein>
    <submittedName>
        <fullName evidence="1">Uncharacterized protein</fullName>
    </submittedName>
</protein>
<dbReference type="Proteomes" id="UP000093366">
    <property type="component" value="Unassembled WGS sequence"/>
</dbReference>